<accession>A0A2K1XVN8</accession>
<proteinExistence type="predicted"/>
<dbReference type="Proteomes" id="UP000006729">
    <property type="component" value="Chromosome 14"/>
</dbReference>
<protein>
    <submittedName>
        <fullName evidence="1">Uncharacterized protein</fullName>
    </submittedName>
</protein>
<dbReference type="AlphaFoldDB" id="A0A2K1XVN8"/>
<dbReference type="EMBL" id="CM009303">
    <property type="protein sequence ID" value="PNT04857.1"/>
    <property type="molecule type" value="Genomic_DNA"/>
</dbReference>
<sequence length="73" mass="8289">MMTYAEFHKDLQQFKPVTQLANLIQNAILPLAFHLWNAFGSAHNLVYALWLEGIDLLEIPSLIFVMPGLCLFG</sequence>
<organism evidence="1 2">
    <name type="scientific">Populus trichocarpa</name>
    <name type="common">Western balsam poplar</name>
    <name type="synonym">Populus balsamifera subsp. trichocarpa</name>
    <dbReference type="NCBI Taxonomy" id="3694"/>
    <lineage>
        <taxon>Eukaryota</taxon>
        <taxon>Viridiplantae</taxon>
        <taxon>Streptophyta</taxon>
        <taxon>Embryophyta</taxon>
        <taxon>Tracheophyta</taxon>
        <taxon>Spermatophyta</taxon>
        <taxon>Magnoliopsida</taxon>
        <taxon>eudicotyledons</taxon>
        <taxon>Gunneridae</taxon>
        <taxon>Pentapetalae</taxon>
        <taxon>rosids</taxon>
        <taxon>fabids</taxon>
        <taxon>Malpighiales</taxon>
        <taxon>Salicaceae</taxon>
        <taxon>Saliceae</taxon>
        <taxon>Populus</taxon>
    </lineage>
</organism>
<keyword evidence="2" id="KW-1185">Reference proteome</keyword>
<reference evidence="1 2" key="1">
    <citation type="journal article" date="2006" name="Science">
        <title>The genome of black cottonwood, Populus trichocarpa (Torr. &amp; Gray).</title>
        <authorList>
            <person name="Tuskan G.A."/>
            <person name="Difazio S."/>
            <person name="Jansson S."/>
            <person name="Bohlmann J."/>
            <person name="Grigoriev I."/>
            <person name="Hellsten U."/>
            <person name="Putnam N."/>
            <person name="Ralph S."/>
            <person name="Rombauts S."/>
            <person name="Salamov A."/>
            <person name="Schein J."/>
            <person name="Sterck L."/>
            <person name="Aerts A."/>
            <person name="Bhalerao R.R."/>
            <person name="Bhalerao R.P."/>
            <person name="Blaudez D."/>
            <person name="Boerjan W."/>
            <person name="Brun A."/>
            <person name="Brunner A."/>
            <person name="Busov V."/>
            <person name="Campbell M."/>
            <person name="Carlson J."/>
            <person name="Chalot M."/>
            <person name="Chapman J."/>
            <person name="Chen G.L."/>
            <person name="Cooper D."/>
            <person name="Coutinho P.M."/>
            <person name="Couturier J."/>
            <person name="Covert S."/>
            <person name="Cronk Q."/>
            <person name="Cunningham R."/>
            <person name="Davis J."/>
            <person name="Degroeve S."/>
            <person name="Dejardin A."/>
            <person name="Depamphilis C."/>
            <person name="Detter J."/>
            <person name="Dirks B."/>
            <person name="Dubchak I."/>
            <person name="Duplessis S."/>
            <person name="Ehlting J."/>
            <person name="Ellis B."/>
            <person name="Gendler K."/>
            <person name="Goodstein D."/>
            <person name="Gribskov M."/>
            <person name="Grimwood J."/>
            <person name="Groover A."/>
            <person name="Gunter L."/>
            <person name="Hamberger B."/>
            <person name="Heinze B."/>
            <person name="Helariutta Y."/>
            <person name="Henrissat B."/>
            <person name="Holligan D."/>
            <person name="Holt R."/>
            <person name="Huang W."/>
            <person name="Islam-Faridi N."/>
            <person name="Jones S."/>
            <person name="Jones-Rhoades M."/>
            <person name="Jorgensen R."/>
            <person name="Joshi C."/>
            <person name="Kangasjarvi J."/>
            <person name="Karlsson J."/>
            <person name="Kelleher C."/>
            <person name="Kirkpatrick R."/>
            <person name="Kirst M."/>
            <person name="Kohler A."/>
            <person name="Kalluri U."/>
            <person name="Larimer F."/>
            <person name="Leebens-Mack J."/>
            <person name="Leple J.C."/>
            <person name="Locascio P."/>
            <person name="Lou Y."/>
            <person name="Lucas S."/>
            <person name="Martin F."/>
            <person name="Montanini B."/>
            <person name="Napoli C."/>
            <person name="Nelson D.R."/>
            <person name="Nelson C."/>
            <person name="Nieminen K."/>
            <person name="Nilsson O."/>
            <person name="Pereda V."/>
            <person name="Peter G."/>
            <person name="Philippe R."/>
            <person name="Pilate G."/>
            <person name="Poliakov A."/>
            <person name="Razumovskaya J."/>
            <person name="Richardson P."/>
            <person name="Rinaldi C."/>
            <person name="Ritland K."/>
            <person name="Rouze P."/>
            <person name="Ryaboy D."/>
            <person name="Schmutz J."/>
            <person name="Schrader J."/>
            <person name="Segerman B."/>
            <person name="Shin H."/>
            <person name="Siddiqui A."/>
            <person name="Sterky F."/>
            <person name="Terry A."/>
            <person name="Tsai C.J."/>
            <person name="Uberbacher E."/>
            <person name="Unneberg P."/>
            <person name="Vahala J."/>
            <person name="Wall K."/>
            <person name="Wessler S."/>
            <person name="Yang G."/>
            <person name="Yin T."/>
            <person name="Douglas C."/>
            <person name="Marra M."/>
            <person name="Sandberg G."/>
            <person name="Van de Peer Y."/>
            <person name="Rokhsar D."/>
        </authorList>
    </citation>
    <scope>NUCLEOTIDE SEQUENCE [LARGE SCALE GENOMIC DNA]</scope>
    <source>
        <strain evidence="2">cv. Nisqually</strain>
    </source>
</reference>
<evidence type="ECO:0000313" key="1">
    <source>
        <dbReference type="EMBL" id="PNT04857.1"/>
    </source>
</evidence>
<gene>
    <name evidence="1" type="ORF">POPTR_014G144400</name>
</gene>
<evidence type="ECO:0000313" key="2">
    <source>
        <dbReference type="Proteomes" id="UP000006729"/>
    </source>
</evidence>
<name>A0A2K1XVN8_POPTR</name>
<dbReference type="InParanoid" id="A0A2K1XVN8"/>